<gene>
    <name evidence="9" type="primary">trpD</name>
    <name evidence="12" type="ORF">A2960_05415</name>
</gene>
<evidence type="ECO:0000256" key="7">
    <source>
        <dbReference type="ARBA" id="ARBA00052328"/>
    </source>
</evidence>
<dbReference type="Gene3D" id="1.20.970.10">
    <property type="entry name" value="Transferase, Pyrimidine Nucleoside Phosphorylase, Chain C"/>
    <property type="match status" value="1"/>
</dbReference>
<dbReference type="AlphaFoldDB" id="A0A1F6AM36"/>
<dbReference type="GO" id="GO:0000162">
    <property type="term" value="P:L-tryptophan biosynthetic process"/>
    <property type="evidence" value="ECO:0007669"/>
    <property type="project" value="UniProtKB-UniRule"/>
</dbReference>
<feature type="domain" description="Glycosyl transferase family 3" evidence="10">
    <location>
        <begin position="73"/>
        <end position="321"/>
    </location>
</feature>
<dbReference type="Pfam" id="PF02885">
    <property type="entry name" value="Glycos_trans_3N"/>
    <property type="match status" value="1"/>
</dbReference>
<evidence type="ECO:0000313" key="12">
    <source>
        <dbReference type="EMBL" id="OGG25755.1"/>
    </source>
</evidence>
<keyword evidence="2 9" id="KW-0028">Amino-acid biosynthesis</keyword>
<dbReference type="EC" id="2.4.2.18" evidence="9"/>
<feature type="binding site" evidence="9">
    <location>
        <begin position="107"/>
        <end position="115"/>
    </location>
    <ligand>
        <name>5-phospho-alpha-D-ribose 1-diphosphate</name>
        <dbReference type="ChEBI" id="CHEBI:58017"/>
    </ligand>
</feature>
<accession>A0A1F6AM36</accession>
<feature type="binding site" evidence="9">
    <location>
        <begin position="82"/>
        <end position="83"/>
    </location>
    <ligand>
        <name>5-phospho-alpha-D-ribose 1-diphosphate</name>
        <dbReference type="ChEBI" id="CHEBI:58017"/>
    </ligand>
</feature>
<comment type="cofactor">
    <cofactor evidence="9">
        <name>Mg(2+)</name>
        <dbReference type="ChEBI" id="CHEBI:18420"/>
    </cofactor>
    <text evidence="9">Binds 2 magnesium ions per monomer.</text>
</comment>
<dbReference type="PANTHER" id="PTHR43285:SF2">
    <property type="entry name" value="ANTHRANILATE PHOSPHORIBOSYLTRANSFERASE"/>
    <property type="match status" value="1"/>
</dbReference>
<dbReference type="UniPathway" id="UPA00035">
    <property type="reaction ID" value="UER00041"/>
</dbReference>
<sequence length="338" mass="37158">MSQELLKHLIDKRNLTVDQAEFLMEELLKGKLSPVGVSAILTALRMKRETVEEILGFISMMRKHMITIETDGVVIDTCGTGGDGSGSFNISTAAALTVAACGVKVAKHGNRSASSLCGSADVLEALDLNINLTPKQAEDLLRETNFTFLFAPLFHPAMKNVAPVRKELGIRTIFNYLGPFVSPAQVKRQIIGVPDINTAEKMMEVAKRLNYEHLLIVTSLDGLDEISISDKTHVFEIQNKKMKRHFINPRDFDLKGKKQDLMGGKSERNAQIIREIFEGKQGAKRDVVILNSAAALYIAGKVSTIQEGFILAQKAIDSGGAKRTLTQVINFGSYDRIV</sequence>
<feature type="binding site" evidence="9">
    <location>
        <position position="119"/>
    </location>
    <ligand>
        <name>5-phospho-alpha-D-ribose 1-diphosphate</name>
        <dbReference type="ChEBI" id="CHEBI:58017"/>
    </ligand>
</feature>
<evidence type="ECO:0000256" key="9">
    <source>
        <dbReference type="HAMAP-Rule" id="MF_00211"/>
    </source>
</evidence>
<dbReference type="InterPro" id="IPR035902">
    <property type="entry name" value="Nuc_phospho_transferase"/>
</dbReference>
<comment type="catalytic activity">
    <reaction evidence="7 9">
        <text>N-(5-phospho-beta-D-ribosyl)anthranilate + diphosphate = 5-phospho-alpha-D-ribose 1-diphosphate + anthranilate</text>
        <dbReference type="Rhea" id="RHEA:11768"/>
        <dbReference type="ChEBI" id="CHEBI:16567"/>
        <dbReference type="ChEBI" id="CHEBI:18277"/>
        <dbReference type="ChEBI" id="CHEBI:33019"/>
        <dbReference type="ChEBI" id="CHEBI:58017"/>
        <dbReference type="EC" id="2.4.2.18"/>
    </reaction>
</comment>
<dbReference type="InterPro" id="IPR036320">
    <property type="entry name" value="Glycosyl_Trfase_fam3_N_dom_sf"/>
</dbReference>
<comment type="caution">
    <text evidence="12">The sequence shown here is derived from an EMBL/GenBank/DDBJ whole genome shotgun (WGS) entry which is preliminary data.</text>
</comment>
<dbReference type="Proteomes" id="UP000176609">
    <property type="component" value="Unassembled WGS sequence"/>
</dbReference>
<evidence type="ECO:0000313" key="13">
    <source>
        <dbReference type="Proteomes" id="UP000176609"/>
    </source>
</evidence>
<dbReference type="GO" id="GO:0000287">
    <property type="term" value="F:magnesium ion binding"/>
    <property type="evidence" value="ECO:0007669"/>
    <property type="project" value="UniProtKB-UniRule"/>
</dbReference>
<protein>
    <recommendedName>
        <fullName evidence="9">Anthranilate phosphoribosyltransferase</fullName>
        <ecNumber evidence="9">2.4.2.18</ecNumber>
    </recommendedName>
</protein>
<feature type="binding site" evidence="9">
    <location>
        <position position="225"/>
    </location>
    <ligand>
        <name>Mg(2+)</name>
        <dbReference type="ChEBI" id="CHEBI:18420"/>
        <label>2</label>
    </ligand>
</feature>
<dbReference type="Pfam" id="PF00591">
    <property type="entry name" value="Glycos_transf_3"/>
    <property type="match status" value="1"/>
</dbReference>
<keyword evidence="3 9" id="KW-0328">Glycosyltransferase</keyword>
<dbReference type="FunFam" id="3.40.1030.10:FF:000002">
    <property type="entry name" value="Anthranilate phosphoribosyltransferase"/>
    <property type="match status" value="1"/>
</dbReference>
<dbReference type="PANTHER" id="PTHR43285">
    <property type="entry name" value="ANTHRANILATE PHOSPHORIBOSYLTRANSFERASE"/>
    <property type="match status" value="1"/>
</dbReference>
<feature type="binding site" evidence="9">
    <location>
        <position position="79"/>
    </location>
    <ligand>
        <name>anthranilate</name>
        <dbReference type="ChEBI" id="CHEBI:16567"/>
        <label>1</label>
    </ligand>
</feature>
<keyword evidence="4 9" id="KW-0808">Transferase</keyword>
<dbReference type="NCBIfam" id="TIGR01245">
    <property type="entry name" value="trpD"/>
    <property type="match status" value="1"/>
</dbReference>
<feature type="binding site" evidence="9">
    <location>
        <begin position="89"/>
        <end position="92"/>
    </location>
    <ligand>
        <name>5-phospho-alpha-D-ribose 1-diphosphate</name>
        <dbReference type="ChEBI" id="CHEBI:58017"/>
    </ligand>
</feature>
<evidence type="ECO:0000256" key="6">
    <source>
        <dbReference type="ARBA" id="ARBA00023141"/>
    </source>
</evidence>
<feature type="domain" description="Glycosyl transferase family 3 N-terminal" evidence="11">
    <location>
        <begin position="3"/>
        <end position="65"/>
    </location>
</feature>
<feature type="binding site" evidence="9">
    <location>
        <position position="110"/>
    </location>
    <ligand>
        <name>anthranilate</name>
        <dbReference type="ChEBI" id="CHEBI:16567"/>
        <label>1</label>
    </ligand>
</feature>
<evidence type="ECO:0000256" key="4">
    <source>
        <dbReference type="ARBA" id="ARBA00022679"/>
    </source>
</evidence>
<dbReference type="SUPFAM" id="SSF52418">
    <property type="entry name" value="Nucleoside phosphorylase/phosphoribosyltransferase catalytic domain"/>
    <property type="match status" value="1"/>
</dbReference>
<evidence type="ECO:0000259" key="11">
    <source>
        <dbReference type="Pfam" id="PF02885"/>
    </source>
</evidence>
<dbReference type="EMBL" id="MFJR01000015">
    <property type="protein sequence ID" value="OGG25755.1"/>
    <property type="molecule type" value="Genomic_DNA"/>
</dbReference>
<proteinExistence type="inferred from homology"/>
<keyword evidence="6 9" id="KW-0057">Aromatic amino acid biosynthesis</keyword>
<feature type="binding site" evidence="9">
    <location>
        <position position="225"/>
    </location>
    <ligand>
        <name>Mg(2+)</name>
        <dbReference type="ChEBI" id="CHEBI:18420"/>
        <label>1</label>
    </ligand>
</feature>
<evidence type="ECO:0000256" key="3">
    <source>
        <dbReference type="ARBA" id="ARBA00022676"/>
    </source>
</evidence>
<organism evidence="12 13">
    <name type="scientific">Candidatus Gottesmanbacteria bacterium RIFCSPLOWO2_01_FULL_39_12b</name>
    <dbReference type="NCBI Taxonomy" id="1798388"/>
    <lineage>
        <taxon>Bacteria</taxon>
        <taxon>Candidatus Gottesmaniibacteriota</taxon>
    </lineage>
</organism>
<comment type="function">
    <text evidence="9">Catalyzes the transfer of the phosphoribosyl group of 5-phosphorylribose-1-pyrophosphate (PRPP) to anthranilate to yield N-(5'-phosphoribosyl)-anthranilate (PRA).</text>
</comment>
<evidence type="ECO:0000259" key="10">
    <source>
        <dbReference type="Pfam" id="PF00591"/>
    </source>
</evidence>
<evidence type="ECO:0000256" key="1">
    <source>
        <dbReference type="ARBA" id="ARBA00004907"/>
    </source>
</evidence>
<dbReference type="SUPFAM" id="SSF47648">
    <property type="entry name" value="Nucleoside phosphorylase/phosphoribosyltransferase N-terminal domain"/>
    <property type="match status" value="1"/>
</dbReference>
<keyword evidence="5 9" id="KW-0822">Tryptophan biosynthesis</keyword>
<dbReference type="GO" id="GO:0004048">
    <property type="term" value="F:anthranilate phosphoribosyltransferase activity"/>
    <property type="evidence" value="ECO:0007669"/>
    <property type="project" value="UniProtKB-UniRule"/>
</dbReference>
<feature type="binding site" evidence="9">
    <location>
        <position position="165"/>
    </location>
    <ligand>
        <name>anthranilate</name>
        <dbReference type="ChEBI" id="CHEBI:16567"/>
        <label>2</label>
    </ligand>
</feature>
<dbReference type="Gene3D" id="3.40.1030.10">
    <property type="entry name" value="Nucleoside phosphorylase/phosphoribosyltransferase catalytic domain"/>
    <property type="match status" value="1"/>
</dbReference>
<feature type="binding site" evidence="9">
    <location>
        <position position="87"/>
    </location>
    <ligand>
        <name>5-phospho-alpha-D-ribose 1-diphosphate</name>
        <dbReference type="ChEBI" id="CHEBI:58017"/>
    </ligand>
</feature>
<keyword evidence="9" id="KW-0460">Magnesium</keyword>
<dbReference type="InterPro" id="IPR005940">
    <property type="entry name" value="Anthranilate_Pribosyl_Tfrase"/>
</dbReference>
<dbReference type="GO" id="GO:0005829">
    <property type="term" value="C:cytosol"/>
    <property type="evidence" value="ECO:0007669"/>
    <property type="project" value="TreeGrafter"/>
</dbReference>
<comment type="subunit">
    <text evidence="9">Homodimer.</text>
</comment>
<dbReference type="HAMAP" id="MF_00211">
    <property type="entry name" value="TrpD"/>
    <property type="match status" value="1"/>
</dbReference>
<evidence type="ECO:0000256" key="8">
    <source>
        <dbReference type="ARBA" id="ARBA00061188"/>
    </source>
</evidence>
<keyword evidence="9" id="KW-0479">Metal-binding</keyword>
<evidence type="ECO:0000256" key="2">
    <source>
        <dbReference type="ARBA" id="ARBA00022605"/>
    </source>
</evidence>
<comment type="similarity">
    <text evidence="9">Belongs to the anthranilate phosphoribosyltransferase family.</text>
</comment>
<feature type="binding site" evidence="9">
    <location>
        <position position="79"/>
    </location>
    <ligand>
        <name>5-phospho-alpha-D-ribose 1-diphosphate</name>
        <dbReference type="ChEBI" id="CHEBI:58017"/>
    </ligand>
</feature>
<evidence type="ECO:0000256" key="5">
    <source>
        <dbReference type="ARBA" id="ARBA00022822"/>
    </source>
</evidence>
<feature type="binding site" evidence="9">
    <location>
        <position position="224"/>
    </location>
    <ligand>
        <name>Mg(2+)</name>
        <dbReference type="ChEBI" id="CHEBI:18420"/>
        <label>2</label>
    </ligand>
</feature>
<feature type="binding site" evidence="9">
    <location>
        <position position="91"/>
    </location>
    <ligand>
        <name>Mg(2+)</name>
        <dbReference type="ChEBI" id="CHEBI:18420"/>
        <label>1</label>
    </ligand>
</feature>
<dbReference type="InterPro" id="IPR000312">
    <property type="entry name" value="Glycosyl_Trfase_fam3"/>
</dbReference>
<name>A0A1F6AM36_9BACT</name>
<reference evidence="12 13" key="1">
    <citation type="journal article" date="2016" name="Nat. Commun.">
        <title>Thousands of microbial genomes shed light on interconnected biogeochemical processes in an aquifer system.</title>
        <authorList>
            <person name="Anantharaman K."/>
            <person name="Brown C.T."/>
            <person name="Hug L.A."/>
            <person name="Sharon I."/>
            <person name="Castelle C.J."/>
            <person name="Probst A.J."/>
            <person name="Thomas B.C."/>
            <person name="Singh A."/>
            <person name="Wilkins M.J."/>
            <person name="Karaoz U."/>
            <person name="Brodie E.L."/>
            <person name="Williams K.H."/>
            <person name="Hubbard S.S."/>
            <person name="Banfield J.F."/>
        </authorList>
    </citation>
    <scope>NUCLEOTIDE SEQUENCE [LARGE SCALE GENOMIC DNA]</scope>
</reference>
<comment type="similarity">
    <text evidence="8">In the C-terminal section; belongs to the anthranilate phosphoribosyltransferase family.</text>
</comment>
<dbReference type="InterPro" id="IPR017459">
    <property type="entry name" value="Glycosyl_Trfase_fam3_N_dom"/>
</dbReference>
<comment type="caution">
    <text evidence="9">Lacks conserved residue(s) required for the propagation of feature annotation.</text>
</comment>
<comment type="pathway">
    <text evidence="1 9">Amino-acid biosynthesis; L-tryptophan biosynthesis; L-tryptophan from chorismate: step 2/5.</text>
</comment>